<keyword evidence="3" id="KW-1185">Reference proteome</keyword>
<evidence type="ECO:0000313" key="3">
    <source>
        <dbReference type="Proteomes" id="UP001371456"/>
    </source>
</evidence>
<evidence type="ECO:0000313" key="2">
    <source>
        <dbReference type="EMBL" id="KAK6789475.1"/>
    </source>
</evidence>
<evidence type="ECO:0000256" key="1">
    <source>
        <dbReference type="SAM" id="MobiDB-lite"/>
    </source>
</evidence>
<dbReference type="EMBL" id="JBANQN010000005">
    <property type="protein sequence ID" value="KAK6789475.1"/>
    <property type="molecule type" value="Genomic_DNA"/>
</dbReference>
<reference evidence="2 3" key="1">
    <citation type="submission" date="2024-02" db="EMBL/GenBank/DDBJ databases">
        <title>de novo genome assembly of Solanum bulbocastanum strain 11H21.</title>
        <authorList>
            <person name="Hosaka A.J."/>
        </authorList>
    </citation>
    <scope>NUCLEOTIDE SEQUENCE [LARGE SCALE GENOMIC DNA]</scope>
    <source>
        <tissue evidence="2">Young leaves</tissue>
    </source>
</reference>
<sequence length="86" mass="10196">MFAGATSSSEKRRRRGRSGGCCGVFRRQIFFVVWRSVLLAVKRVWWFVMEVRWFKPLFQAASPEKEWEKGRGKRWGFGFCRTDEKG</sequence>
<dbReference type="Proteomes" id="UP001371456">
    <property type="component" value="Unassembled WGS sequence"/>
</dbReference>
<dbReference type="AlphaFoldDB" id="A0AAN8YDY3"/>
<organism evidence="2 3">
    <name type="scientific">Solanum bulbocastanum</name>
    <name type="common">Wild potato</name>
    <dbReference type="NCBI Taxonomy" id="147425"/>
    <lineage>
        <taxon>Eukaryota</taxon>
        <taxon>Viridiplantae</taxon>
        <taxon>Streptophyta</taxon>
        <taxon>Embryophyta</taxon>
        <taxon>Tracheophyta</taxon>
        <taxon>Spermatophyta</taxon>
        <taxon>Magnoliopsida</taxon>
        <taxon>eudicotyledons</taxon>
        <taxon>Gunneridae</taxon>
        <taxon>Pentapetalae</taxon>
        <taxon>asterids</taxon>
        <taxon>lamiids</taxon>
        <taxon>Solanales</taxon>
        <taxon>Solanaceae</taxon>
        <taxon>Solanoideae</taxon>
        <taxon>Solaneae</taxon>
        <taxon>Solanum</taxon>
    </lineage>
</organism>
<proteinExistence type="predicted"/>
<name>A0AAN8YDY3_SOLBU</name>
<accession>A0AAN8YDY3</accession>
<comment type="caution">
    <text evidence="2">The sequence shown here is derived from an EMBL/GenBank/DDBJ whole genome shotgun (WGS) entry which is preliminary data.</text>
</comment>
<feature type="region of interest" description="Disordered" evidence="1">
    <location>
        <begin position="1"/>
        <end position="20"/>
    </location>
</feature>
<gene>
    <name evidence="2" type="ORF">RDI58_013275</name>
</gene>
<protein>
    <submittedName>
        <fullName evidence="2">Uncharacterized protein</fullName>
    </submittedName>
</protein>